<proteinExistence type="predicted"/>
<dbReference type="EMBL" id="GEDV01003042">
    <property type="protein sequence ID" value="JAP85515.1"/>
    <property type="molecule type" value="Transcribed_RNA"/>
</dbReference>
<evidence type="ECO:0000313" key="1">
    <source>
        <dbReference type="EMBL" id="JAP85515.1"/>
    </source>
</evidence>
<name>A0A131Z433_RHIAP</name>
<organism evidence="1">
    <name type="scientific">Rhipicephalus appendiculatus</name>
    <name type="common">Brown ear tick</name>
    <dbReference type="NCBI Taxonomy" id="34631"/>
    <lineage>
        <taxon>Eukaryota</taxon>
        <taxon>Metazoa</taxon>
        <taxon>Ecdysozoa</taxon>
        <taxon>Arthropoda</taxon>
        <taxon>Chelicerata</taxon>
        <taxon>Arachnida</taxon>
        <taxon>Acari</taxon>
        <taxon>Parasitiformes</taxon>
        <taxon>Ixodida</taxon>
        <taxon>Ixodoidea</taxon>
        <taxon>Ixodidae</taxon>
        <taxon>Rhipicephalinae</taxon>
        <taxon>Rhipicephalus</taxon>
        <taxon>Rhipicephalus</taxon>
    </lineage>
</organism>
<accession>A0A131Z433</accession>
<dbReference type="AlphaFoldDB" id="A0A131Z433"/>
<reference evidence="1" key="1">
    <citation type="journal article" date="2016" name="Ticks Tick Borne Dis.">
        <title>De novo assembly and annotation of the salivary gland transcriptome of Rhipicephalus appendiculatus male and female ticks during blood feeding.</title>
        <authorList>
            <person name="de Castro M.H."/>
            <person name="de Klerk D."/>
            <person name="Pienaar R."/>
            <person name="Latif A.A."/>
            <person name="Rees D.J."/>
            <person name="Mans B.J."/>
        </authorList>
    </citation>
    <scope>NUCLEOTIDE SEQUENCE</scope>
    <source>
        <tissue evidence="1">Salivary glands</tissue>
    </source>
</reference>
<sequence>MRLRSYTLILQRSFEARTRRRTYAVSYRHRCKLGMQTTLMALVLLLVFQRSLSKIPSLRFQNLRCDYDNYSLSMGGYLRLADPCVRLVCWYYRKELTVNGCPAPPNSSDPDDSPYAMYWPHCCNSSAT</sequence>
<protein>
    <submittedName>
        <fullName evidence="1">8.9 kDa family member</fullName>
    </submittedName>
</protein>